<sequence>MGSRVGSTFGKYTVISLLGKGGMGEVYEAHDNDKNRTVALKILADRFSTDPTFRARFQRESHAAAILQEPHVIPIHDWGEIDGRLYIDMRLVRGRTLDQLIAEGPLTPERAVAVIAQIGAALDAAHAEGLMHRDIKPHNIIVTDADFAYLVDFGIAETRGDTRLTTDGTPVGTVHYMAPERFTSQGATPAVDVYALACVLYEALTGDSPFALDSLQNVVGAHLASPPPRPSAANPRVPVAFDAVIARGMAKDPDDRYGTAGGLVRAAQRAVDGAGGSGATGGVDRSTLALPADVALSAPDAPSDVVPQRRNRLAPTVIAVAAALLLGAVGVVIGLQVRQSGSDATVPPTTTADTSPSTADAMFRGYVLQQPAVEVRTDPKLTAPVTGRLPYQSEVFIVCVMIGDIVEGPGADGGPTILTPVWDKVRTARDGADLGFVPDVWVDTGTAEPQADPC</sequence>
<name>A0ABT1MC85_9MYCO</name>
<dbReference type="Proteomes" id="UP001651690">
    <property type="component" value="Unassembled WGS sequence"/>
</dbReference>
<keyword evidence="8" id="KW-0812">Transmembrane</keyword>
<evidence type="ECO:0000313" key="11">
    <source>
        <dbReference type="Proteomes" id="UP001651690"/>
    </source>
</evidence>
<dbReference type="InterPro" id="IPR008271">
    <property type="entry name" value="Ser/Thr_kinase_AS"/>
</dbReference>
<evidence type="ECO:0000256" key="2">
    <source>
        <dbReference type="ARBA" id="ARBA00022527"/>
    </source>
</evidence>
<dbReference type="PROSITE" id="PS50011">
    <property type="entry name" value="PROTEIN_KINASE_DOM"/>
    <property type="match status" value="1"/>
</dbReference>
<feature type="binding site" evidence="7">
    <location>
        <position position="41"/>
    </location>
    <ligand>
        <name>ATP</name>
        <dbReference type="ChEBI" id="CHEBI:30616"/>
    </ligand>
</feature>
<dbReference type="Gene3D" id="1.10.510.10">
    <property type="entry name" value="Transferase(Phosphotransferase) domain 1"/>
    <property type="match status" value="1"/>
</dbReference>
<dbReference type="CDD" id="cd14014">
    <property type="entry name" value="STKc_PknB_like"/>
    <property type="match status" value="1"/>
</dbReference>
<keyword evidence="5 10" id="KW-0418">Kinase</keyword>
<keyword evidence="3" id="KW-0808">Transferase</keyword>
<dbReference type="EMBL" id="JANDBD010000019">
    <property type="protein sequence ID" value="MCP9276784.1"/>
    <property type="molecule type" value="Genomic_DNA"/>
</dbReference>
<dbReference type="InterPro" id="IPR011009">
    <property type="entry name" value="Kinase-like_dom_sf"/>
</dbReference>
<keyword evidence="4 7" id="KW-0547">Nucleotide-binding</keyword>
<dbReference type="PANTHER" id="PTHR43289">
    <property type="entry name" value="MITOGEN-ACTIVATED PROTEIN KINASE KINASE KINASE 20-RELATED"/>
    <property type="match status" value="1"/>
</dbReference>
<keyword evidence="8" id="KW-0472">Membrane</keyword>
<evidence type="ECO:0000256" key="1">
    <source>
        <dbReference type="ARBA" id="ARBA00012513"/>
    </source>
</evidence>
<evidence type="ECO:0000256" key="4">
    <source>
        <dbReference type="ARBA" id="ARBA00022741"/>
    </source>
</evidence>
<evidence type="ECO:0000256" key="3">
    <source>
        <dbReference type="ARBA" id="ARBA00022679"/>
    </source>
</evidence>
<keyword evidence="2 10" id="KW-0723">Serine/threonine-protein kinase</keyword>
<dbReference type="SMART" id="SM00220">
    <property type="entry name" value="S_TKc"/>
    <property type="match status" value="1"/>
</dbReference>
<accession>A0ABT1MC85</accession>
<reference evidence="10 11" key="1">
    <citation type="submission" date="2022-06" db="EMBL/GenBank/DDBJ databases">
        <title>Mycolicibacterium sp. CAU 1645 isolated from seawater.</title>
        <authorList>
            <person name="Kim W."/>
        </authorList>
    </citation>
    <scope>NUCLEOTIDE SEQUENCE [LARGE SCALE GENOMIC DNA]</scope>
    <source>
        <strain evidence="10 11">CAU 1645</strain>
    </source>
</reference>
<dbReference type="Gene3D" id="3.30.200.20">
    <property type="entry name" value="Phosphorylase Kinase, domain 1"/>
    <property type="match status" value="1"/>
</dbReference>
<proteinExistence type="predicted"/>
<evidence type="ECO:0000313" key="10">
    <source>
        <dbReference type="EMBL" id="MCP9276784.1"/>
    </source>
</evidence>
<dbReference type="PANTHER" id="PTHR43289:SF6">
    <property type="entry name" value="SERINE_THREONINE-PROTEIN KINASE NEKL-3"/>
    <property type="match status" value="1"/>
</dbReference>
<dbReference type="EC" id="2.7.11.1" evidence="1"/>
<evidence type="ECO:0000259" key="9">
    <source>
        <dbReference type="PROSITE" id="PS50011"/>
    </source>
</evidence>
<dbReference type="InterPro" id="IPR000719">
    <property type="entry name" value="Prot_kinase_dom"/>
</dbReference>
<keyword evidence="8" id="KW-1133">Transmembrane helix</keyword>
<dbReference type="PROSITE" id="PS00107">
    <property type="entry name" value="PROTEIN_KINASE_ATP"/>
    <property type="match status" value="1"/>
</dbReference>
<keyword evidence="6 7" id="KW-0067">ATP-binding</keyword>
<evidence type="ECO:0000256" key="7">
    <source>
        <dbReference type="PROSITE-ProRule" id="PRU10141"/>
    </source>
</evidence>
<protein>
    <recommendedName>
        <fullName evidence="1">non-specific serine/threonine protein kinase</fullName>
        <ecNumber evidence="1">2.7.11.1</ecNumber>
    </recommendedName>
</protein>
<dbReference type="Pfam" id="PF00069">
    <property type="entry name" value="Pkinase"/>
    <property type="match status" value="1"/>
</dbReference>
<dbReference type="GO" id="GO:0004674">
    <property type="term" value="F:protein serine/threonine kinase activity"/>
    <property type="evidence" value="ECO:0007669"/>
    <property type="project" value="UniProtKB-KW"/>
</dbReference>
<feature type="domain" description="Protein kinase" evidence="9">
    <location>
        <begin position="12"/>
        <end position="271"/>
    </location>
</feature>
<feature type="transmembrane region" description="Helical" evidence="8">
    <location>
        <begin position="313"/>
        <end position="335"/>
    </location>
</feature>
<comment type="caution">
    <text evidence="10">The sequence shown here is derived from an EMBL/GenBank/DDBJ whole genome shotgun (WGS) entry which is preliminary data.</text>
</comment>
<evidence type="ECO:0000256" key="5">
    <source>
        <dbReference type="ARBA" id="ARBA00022777"/>
    </source>
</evidence>
<dbReference type="InterPro" id="IPR017441">
    <property type="entry name" value="Protein_kinase_ATP_BS"/>
</dbReference>
<dbReference type="PROSITE" id="PS00108">
    <property type="entry name" value="PROTEIN_KINASE_ST"/>
    <property type="match status" value="1"/>
</dbReference>
<gene>
    <name evidence="10" type="ORF">NM203_31830</name>
</gene>
<keyword evidence="11" id="KW-1185">Reference proteome</keyword>
<organism evidence="10 11">
    <name type="scientific">Mycolicibacterium arenosum</name>
    <dbReference type="NCBI Taxonomy" id="2952157"/>
    <lineage>
        <taxon>Bacteria</taxon>
        <taxon>Bacillati</taxon>
        <taxon>Actinomycetota</taxon>
        <taxon>Actinomycetes</taxon>
        <taxon>Mycobacteriales</taxon>
        <taxon>Mycobacteriaceae</taxon>
        <taxon>Mycolicibacterium</taxon>
    </lineage>
</organism>
<dbReference type="SUPFAM" id="SSF56112">
    <property type="entry name" value="Protein kinase-like (PK-like)"/>
    <property type="match status" value="1"/>
</dbReference>
<evidence type="ECO:0000256" key="6">
    <source>
        <dbReference type="ARBA" id="ARBA00022840"/>
    </source>
</evidence>
<evidence type="ECO:0000256" key="8">
    <source>
        <dbReference type="SAM" id="Phobius"/>
    </source>
</evidence>